<dbReference type="OrthoDB" id="652749at2759"/>
<evidence type="ECO:0000256" key="1">
    <source>
        <dbReference type="ARBA" id="ARBA00005437"/>
    </source>
</evidence>
<comment type="similarity">
    <text evidence="1">Belongs to the LOR family.</text>
</comment>
<reference evidence="2 3" key="1">
    <citation type="journal article" date="2020" name="Nat. Commun.">
        <title>Genome of Tripterygium wilfordii and identification of cytochrome P450 involved in triptolide biosynthesis.</title>
        <authorList>
            <person name="Tu L."/>
            <person name="Su P."/>
            <person name="Zhang Z."/>
            <person name="Gao L."/>
            <person name="Wang J."/>
            <person name="Hu T."/>
            <person name="Zhou J."/>
            <person name="Zhang Y."/>
            <person name="Zhao Y."/>
            <person name="Liu Y."/>
            <person name="Song Y."/>
            <person name="Tong Y."/>
            <person name="Lu Y."/>
            <person name="Yang J."/>
            <person name="Xu C."/>
            <person name="Jia M."/>
            <person name="Peters R.J."/>
            <person name="Huang L."/>
            <person name="Gao W."/>
        </authorList>
    </citation>
    <scope>NUCLEOTIDE SEQUENCE [LARGE SCALE GENOMIC DNA]</scope>
    <source>
        <strain evidence="3">cv. XIE 37</strain>
        <tissue evidence="2">Leaf</tissue>
    </source>
</reference>
<dbReference type="InterPro" id="IPR007612">
    <property type="entry name" value="LOR"/>
</dbReference>
<evidence type="ECO:0000313" key="2">
    <source>
        <dbReference type="EMBL" id="KAF5732084.1"/>
    </source>
</evidence>
<dbReference type="AlphaFoldDB" id="A0A7J7CD45"/>
<dbReference type="EMBL" id="JAAARO010000018">
    <property type="protein sequence ID" value="KAF5732084.1"/>
    <property type="molecule type" value="Genomic_DNA"/>
</dbReference>
<protein>
    <submittedName>
        <fullName evidence="2">Uncharacterized protein</fullName>
    </submittedName>
</protein>
<dbReference type="PANTHER" id="PTHR31087:SF25">
    <property type="entry name" value="TRANSLATION INITIATION FACTOR 2B FAMILY PROTEIN, PUTATIVE, EXPRESSED-RELATED"/>
    <property type="match status" value="1"/>
</dbReference>
<dbReference type="InParanoid" id="A0A7J7CD45"/>
<dbReference type="Pfam" id="PF04525">
    <property type="entry name" value="LOR"/>
    <property type="match status" value="1"/>
</dbReference>
<dbReference type="InterPro" id="IPR038595">
    <property type="entry name" value="LOR_sf"/>
</dbReference>
<dbReference type="Gene3D" id="2.40.160.200">
    <property type="entry name" value="LURP1-related"/>
    <property type="match status" value="1"/>
</dbReference>
<dbReference type="SUPFAM" id="SSF54518">
    <property type="entry name" value="Tubby C-terminal domain-like"/>
    <property type="match status" value="1"/>
</dbReference>
<name>A0A7J7CD45_TRIWF</name>
<dbReference type="InterPro" id="IPR025659">
    <property type="entry name" value="Tubby-like_C"/>
</dbReference>
<proteinExistence type="inferred from homology"/>
<sequence length="214" mass="23774">MAMAKVHPQLLFPSSSSSSTSYHTSKQETFTVWLKSLVLNGKGCTVFDSNGRIVYRVDNYNCKASDEIFLMDLKGKVLFTILRKQWKLLGFWEGYRPSMSGGGGEASKSKKRPGFQVRKTLVGMFGGGDSTCKVTAEGLDKNQQSHDFKIQSWSNNSICKIVDKSGDLIAEVRRKQLSCGIVLGEDVLTMVVQPHVDHSLIMAIVIVYMHALMN</sequence>
<comment type="caution">
    <text evidence="2">The sequence shown here is derived from an EMBL/GenBank/DDBJ whole genome shotgun (WGS) entry which is preliminary data.</text>
</comment>
<keyword evidence="3" id="KW-1185">Reference proteome</keyword>
<evidence type="ECO:0000313" key="3">
    <source>
        <dbReference type="Proteomes" id="UP000593562"/>
    </source>
</evidence>
<organism evidence="2 3">
    <name type="scientific">Tripterygium wilfordii</name>
    <name type="common">Thunder God vine</name>
    <dbReference type="NCBI Taxonomy" id="458696"/>
    <lineage>
        <taxon>Eukaryota</taxon>
        <taxon>Viridiplantae</taxon>
        <taxon>Streptophyta</taxon>
        <taxon>Embryophyta</taxon>
        <taxon>Tracheophyta</taxon>
        <taxon>Spermatophyta</taxon>
        <taxon>Magnoliopsida</taxon>
        <taxon>eudicotyledons</taxon>
        <taxon>Gunneridae</taxon>
        <taxon>Pentapetalae</taxon>
        <taxon>rosids</taxon>
        <taxon>fabids</taxon>
        <taxon>Celastrales</taxon>
        <taxon>Celastraceae</taxon>
        <taxon>Tripterygium</taxon>
    </lineage>
</organism>
<accession>A0A7J7CD45</accession>
<dbReference type="Proteomes" id="UP000593562">
    <property type="component" value="Unassembled WGS sequence"/>
</dbReference>
<gene>
    <name evidence="2" type="ORF">HS088_TW18G00773</name>
</gene>
<dbReference type="PANTHER" id="PTHR31087">
    <property type="match status" value="1"/>
</dbReference>